<protein>
    <submittedName>
        <fullName evidence="1">Uncharacterized protein</fullName>
    </submittedName>
</protein>
<dbReference type="Proteomes" id="UP000593571">
    <property type="component" value="Unassembled WGS sequence"/>
</dbReference>
<sequence length="148" mass="16661">MFWGRLQCSRTCHRALSCSGPLSKMAAFISPSIGIRAVFPGLEYAASRIQSHLPRMEIPSLWWEMEDKIVSPLFWRGCSGLLPKNIIYLADSRGVYLTLWSACILPRPPHSSHFAQHRSPTEGISVRFCGCPASLGLFRLLSRKRAEE</sequence>
<keyword evidence="2" id="KW-1185">Reference proteome</keyword>
<accession>A0A7J8DHU1</accession>
<name>A0A7J8DHU1_ROUAE</name>
<proteinExistence type="predicted"/>
<evidence type="ECO:0000313" key="2">
    <source>
        <dbReference type="Proteomes" id="UP000593571"/>
    </source>
</evidence>
<dbReference type="AlphaFoldDB" id="A0A7J8DHU1"/>
<organism evidence="1 2">
    <name type="scientific">Rousettus aegyptiacus</name>
    <name type="common">Egyptian fruit bat</name>
    <name type="synonym">Pteropus aegyptiacus</name>
    <dbReference type="NCBI Taxonomy" id="9407"/>
    <lineage>
        <taxon>Eukaryota</taxon>
        <taxon>Metazoa</taxon>
        <taxon>Chordata</taxon>
        <taxon>Craniata</taxon>
        <taxon>Vertebrata</taxon>
        <taxon>Euteleostomi</taxon>
        <taxon>Mammalia</taxon>
        <taxon>Eutheria</taxon>
        <taxon>Laurasiatheria</taxon>
        <taxon>Chiroptera</taxon>
        <taxon>Yinpterochiroptera</taxon>
        <taxon>Pteropodoidea</taxon>
        <taxon>Pteropodidae</taxon>
        <taxon>Rousettinae</taxon>
        <taxon>Rousettus</taxon>
    </lineage>
</organism>
<gene>
    <name evidence="1" type="ORF">HJG63_008524</name>
</gene>
<comment type="caution">
    <text evidence="1">The sequence shown here is derived from an EMBL/GenBank/DDBJ whole genome shotgun (WGS) entry which is preliminary data.</text>
</comment>
<dbReference type="EMBL" id="JACASE010000012">
    <property type="protein sequence ID" value="KAF6422683.1"/>
    <property type="molecule type" value="Genomic_DNA"/>
</dbReference>
<reference evidence="1 2" key="1">
    <citation type="journal article" date="2020" name="Nature">
        <title>Six reference-quality genomes reveal evolution of bat adaptations.</title>
        <authorList>
            <person name="Jebb D."/>
            <person name="Huang Z."/>
            <person name="Pippel M."/>
            <person name="Hughes G.M."/>
            <person name="Lavrichenko K."/>
            <person name="Devanna P."/>
            <person name="Winkler S."/>
            <person name="Jermiin L.S."/>
            <person name="Skirmuntt E.C."/>
            <person name="Katzourakis A."/>
            <person name="Burkitt-Gray L."/>
            <person name="Ray D.A."/>
            <person name="Sullivan K.A.M."/>
            <person name="Roscito J.G."/>
            <person name="Kirilenko B.M."/>
            <person name="Davalos L.M."/>
            <person name="Corthals A.P."/>
            <person name="Power M.L."/>
            <person name="Jones G."/>
            <person name="Ransome R.D."/>
            <person name="Dechmann D.K.N."/>
            <person name="Locatelli A.G."/>
            <person name="Puechmaille S.J."/>
            <person name="Fedrigo O."/>
            <person name="Jarvis E.D."/>
            <person name="Hiller M."/>
            <person name="Vernes S.C."/>
            <person name="Myers E.W."/>
            <person name="Teeling E.C."/>
        </authorList>
    </citation>
    <scope>NUCLEOTIDE SEQUENCE [LARGE SCALE GENOMIC DNA]</scope>
    <source>
        <strain evidence="1">MRouAeg1</strain>
        <tissue evidence="1">Muscle</tissue>
    </source>
</reference>
<evidence type="ECO:0000313" key="1">
    <source>
        <dbReference type="EMBL" id="KAF6422683.1"/>
    </source>
</evidence>